<dbReference type="EMBL" id="JARJLG010000330">
    <property type="protein sequence ID" value="KAJ7716577.1"/>
    <property type="molecule type" value="Genomic_DNA"/>
</dbReference>
<dbReference type="AlphaFoldDB" id="A0AAD7HAY7"/>
<keyword evidence="3" id="KW-1185">Reference proteome</keyword>
<organism evidence="2 3">
    <name type="scientific">Mycena maculata</name>
    <dbReference type="NCBI Taxonomy" id="230809"/>
    <lineage>
        <taxon>Eukaryota</taxon>
        <taxon>Fungi</taxon>
        <taxon>Dikarya</taxon>
        <taxon>Basidiomycota</taxon>
        <taxon>Agaricomycotina</taxon>
        <taxon>Agaricomycetes</taxon>
        <taxon>Agaricomycetidae</taxon>
        <taxon>Agaricales</taxon>
        <taxon>Marasmiineae</taxon>
        <taxon>Mycenaceae</taxon>
        <taxon>Mycena</taxon>
    </lineage>
</organism>
<accession>A0AAD7HAY7</accession>
<comment type="caution">
    <text evidence="2">The sequence shown here is derived from an EMBL/GenBank/DDBJ whole genome shotgun (WGS) entry which is preliminary data.</text>
</comment>
<name>A0AAD7HAY7_9AGAR</name>
<protein>
    <submittedName>
        <fullName evidence="2">Uncharacterized protein</fullName>
    </submittedName>
</protein>
<proteinExistence type="predicted"/>
<feature type="region of interest" description="Disordered" evidence="1">
    <location>
        <begin position="126"/>
        <end position="151"/>
    </location>
</feature>
<evidence type="ECO:0000256" key="1">
    <source>
        <dbReference type="SAM" id="MobiDB-lite"/>
    </source>
</evidence>
<dbReference type="InterPro" id="IPR027796">
    <property type="entry name" value="OTT_1508_deam-like"/>
</dbReference>
<feature type="compositionally biased region" description="Polar residues" evidence="1">
    <location>
        <begin position="132"/>
        <end position="148"/>
    </location>
</feature>
<sequence length="171" mass="18851">MSVQDVMANMSLHSSNGSRAFDPSTPVPVEGKIHSECQLVAWMAGHMVELPDVKVIPYVTCSKLHCFACYAWLQAYNKVAPAPISYDGSHGGLKPGWQPPSLQGTLQQELLQNLIPRLELEFKSAKHRKDASASSTSSHPLGNAGRSNTLDEERINARAQRFWTGRVPMRP</sequence>
<gene>
    <name evidence="2" type="ORF">DFH07DRAFT_353625</name>
</gene>
<dbReference type="Proteomes" id="UP001215280">
    <property type="component" value="Unassembled WGS sequence"/>
</dbReference>
<evidence type="ECO:0000313" key="3">
    <source>
        <dbReference type="Proteomes" id="UP001215280"/>
    </source>
</evidence>
<reference evidence="2" key="1">
    <citation type="submission" date="2023-03" db="EMBL/GenBank/DDBJ databases">
        <title>Massive genome expansion in bonnet fungi (Mycena s.s.) driven by repeated elements and novel gene families across ecological guilds.</title>
        <authorList>
            <consortium name="Lawrence Berkeley National Laboratory"/>
            <person name="Harder C.B."/>
            <person name="Miyauchi S."/>
            <person name="Viragh M."/>
            <person name="Kuo A."/>
            <person name="Thoen E."/>
            <person name="Andreopoulos B."/>
            <person name="Lu D."/>
            <person name="Skrede I."/>
            <person name="Drula E."/>
            <person name="Henrissat B."/>
            <person name="Morin E."/>
            <person name="Kohler A."/>
            <person name="Barry K."/>
            <person name="LaButti K."/>
            <person name="Morin E."/>
            <person name="Salamov A."/>
            <person name="Lipzen A."/>
            <person name="Mereny Z."/>
            <person name="Hegedus B."/>
            <person name="Baldrian P."/>
            <person name="Stursova M."/>
            <person name="Weitz H."/>
            <person name="Taylor A."/>
            <person name="Grigoriev I.V."/>
            <person name="Nagy L.G."/>
            <person name="Martin F."/>
            <person name="Kauserud H."/>
        </authorList>
    </citation>
    <scope>NUCLEOTIDE SEQUENCE</scope>
    <source>
        <strain evidence="2">CBHHK188m</strain>
    </source>
</reference>
<dbReference type="Pfam" id="PF14441">
    <property type="entry name" value="OTT_1508_deam"/>
    <property type="match status" value="1"/>
</dbReference>
<evidence type="ECO:0000313" key="2">
    <source>
        <dbReference type="EMBL" id="KAJ7716577.1"/>
    </source>
</evidence>